<dbReference type="InterPro" id="IPR036770">
    <property type="entry name" value="Ankyrin_rpt-contain_sf"/>
</dbReference>
<feature type="repeat" description="ANK" evidence="1">
    <location>
        <begin position="433"/>
        <end position="465"/>
    </location>
</feature>
<evidence type="ECO:0000256" key="2">
    <source>
        <dbReference type="SAM" id="SignalP"/>
    </source>
</evidence>
<feature type="signal peptide" evidence="2">
    <location>
        <begin position="1"/>
        <end position="21"/>
    </location>
</feature>
<feature type="repeat" description="ANK" evidence="1">
    <location>
        <begin position="964"/>
        <end position="996"/>
    </location>
</feature>
<proteinExistence type="predicted"/>
<dbReference type="InterPro" id="IPR002110">
    <property type="entry name" value="Ankyrin_rpt"/>
</dbReference>
<dbReference type="Pfam" id="PF00023">
    <property type="entry name" value="Ank"/>
    <property type="match status" value="1"/>
</dbReference>
<feature type="repeat" description="ANK" evidence="1">
    <location>
        <begin position="510"/>
        <end position="542"/>
    </location>
</feature>
<dbReference type="PANTHER" id="PTHR24118:SF99">
    <property type="entry name" value="POTE ANKYRIN DOMAIN FAMILY MEMBER 3C-RELATED"/>
    <property type="match status" value="1"/>
</dbReference>
<sequence length="1043" mass="113606">MRVFSLSSLVLLSTSFMEAAAEKLLYRNNFTSSDDIAGWIPEGPVRATVSNNTLELSGAGGIDDHFVYWVPEVFPDRIRITWEFSPVQEPGLAMFFFGAQAVDGGSIFDKDLAPRNGSYAQYHSGDIRTLHASYFRRRWPEERAFHLANLRKSPGFHLVSQGADPLPPVPDAKGAFYKVEVVKDKRDVRFSVNGLLLFSWEDVERSTGPVVRDGRIGLRQMNPLVARYRNLEDEWVFDSKRIDHKQHAAVIKILLDNRADPDDLGVQPSYPIQIAVELCPKPVVKLLIEAGTDLNLAGGDDSSLYSAAGREVAAAEIVNMLLEEGTDIPSDEAGIQELLEQPLQFFVGDVSRNQFNGNHVHPDGHFSSSPSLEYVFKYGPGAVLRILMTVFPQLRATKVEYGLVLQIAAFLNDHIFVDLLISRGVDVNAAGYHYGTALQAASRWGHEDIVMRLLQAGAQVNFLQGRWQTALRAAIAGGHEQVVRILLEHGADIQLAFKTDPMAFPGRESRTQTALQLAVRTDKVGVVQILLAAGADVSGDESETLQGPRMMVDQHPLILSCQQGNAAMVHALLDAGAPVNVTGTTPPWHGYFDAEYASPLHAAVKAEHTHVVRILLSRGANVDKTAKECSSALILAAKSGNRAMTRLLIEAKANVNYVTDSRAALTSAVDGGHHEIVQDLLAAGAAVEVVTGIPKALVRARGRSEDTRTIELLVEAILSTNDPEVLVEDAFSEVIRDCNLRMMRTLLEHVPATKTRFFQACIAGFEPFVKRMLETGTISLNEPGDEGNSPLCVSALHLKPAIVRLLVGHGAELNSIGEEFGTPLMMALTSCAARRLAFSNSKAANKLSSSLQSRLDNTWMPEEDSRIPRVGSRSLRRCEEIVGVLLDNGAGLVNATGPFGLPLHLACLTGSKTVVQRILGEGADVNETGGYFQHALFAALAIQRPDIVAVLLEHGANARVLHPDFGSPLHLAGSLANIASVQELLRHGANASAEDADGRSPREVAESMMEARQQWKGDHTKLRFRDDLLSILRTAERTAVLST</sequence>
<protein>
    <submittedName>
        <fullName evidence="3">Uncharacterized protein</fullName>
    </submittedName>
</protein>
<evidence type="ECO:0000256" key="1">
    <source>
        <dbReference type="PROSITE-ProRule" id="PRU00023"/>
    </source>
</evidence>
<accession>A0ABR1GVX6</accession>
<dbReference type="InterPro" id="IPR015305">
    <property type="entry name" value="DUF1961"/>
</dbReference>
<evidence type="ECO:0000313" key="3">
    <source>
        <dbReference type="EMBL" id="KAK7409667.1"/>
    </source>
</evidence>
<dbReference type="Gene3D" id="2.60.120.200">
    <property type="match status" value="1"/>
</dbReference>
<dbReference type="PROSITE" id="PS50088">
    <property type="entry name" value="ANK_REPEAT"/>
    <property type="match status" value="8"/>
</dbReference>
<feature type="repeat" description="ANK" evidence="1">
    <location>
        <begin position="786"/>
        <end position="818"/>
    </location>
</feature>
<keyword evidence="1" id="KW-0040">ANK repeat</keyword>
<feature type="repeat" description="ANK" evidence="1">
    <location>
        <begin position="628"/>
        <end position="660"/>
    </location>
</feature>
<dbReference type="SUPFAM" id="SSF49899">
    <property type="entry name" value="Concanavalin A-like lectins/glucanases"/>
    <property type="match status" value="1"/>
</dbReference>
<organism evidence="3 4">
    <name type="scientific">Neonectria punicea</name>
    <dbReference type="NCBI Taxonomy" id="979145"/>
    <lineage>
        <taxon>Eukaryota</taxon>
        <taxon>Fungi</taxon>
        <taxon>Dikarya</taxon>
        <taxon>Ascomycota</taxon>
        <taxon>Pezizomycotina</taxon>
        <taxon>Sordariomycetes</taxon>
        <taxon>Hypocreomycetidae</taxon>
        <taxon>Hypocreales</taxon>
        <taxon>Nectriaceae</taxon>
        <taxon>Neonectria</taxon>
    </lineage>
</organism>
<dbReference type="PROSITE" id="PS50297">
    <property type="entry name" value="ANK_REP_REGION"/>
    <property type="match status" value="6"/>
</dbReference>
<feature type="chain" id="PRO_5046184215" evidence="2">
    <location>
        <begin position="22"/>
        <end position="1043"/>
    </location>
</feature>
<gene>
    <name evidence="3" type="ORF">QQX98_008182</name>
</gene>
<dbReference type="Pfam" id="PF09224">
    <property type="entry name" value="DUF1961"/>
    <property type="match status" value="1"/>
</dbReference>
<dbReference type="EMBL" id="JAZAVJ010000144">
    <property type="protein sequence ID" value="KAK7409667.1"/>
    <property type="molecule type" value="Genomic_DNA"/>
</dbReference>
<keyword evidence="4" id="KW-1185">Reference proteome</keyword>
<dbReference type="Gene3D" id="1.25.40.20">
    <property type="entry name" value="Ankyrin repeat-containing domain"/>
    <property type="match status" value="5"/>
</dbReference>
<feature type="repeat" description="ANK" evidence="1">
    <location>
        <begin position="902"/>
        <end position="930"/>
    </location>
</feature>
<dbReference type="InterPro" id="IPR013320">
    <property type="entry name" value="ConA-like_dom_sf"/>
</dbReference>
<keyword evidence="2" id="KW-0732">Signal</keyword>
<name>A0ABR1GVX6_9HYPO</name>
<feature type="repeat" description="ANK" evidence="1">
    <location>
        <begin position="595"/>
        <end position="627"/>
    </location>
</feature>
<comment type="caution">
    <text evidence="3">The sequence shown here is derived from an EMBL/GenBank/DDBJ whole genome shotgun (WGS) entry which is preliminary data.</text>
</comment>
<dbReference type="PANTHER" id="PTHR24118">
    <property type="entry name" value="POTE ANKYRIN DOMAIN"/>
    <property type="match status" value="1"/>
</dbReference>
<evidence type="ECO:0000313" key="4">
    <source>
        <dbReference type="Proteomes" id="UP001498476"/>
    </source>
</evidence>
<dbReference type="SUPFAM" id="SSF48403">
    <property type="entry name" value="Ankyrin repeat"/>
    <property type="match status" value="4"/>
</dbReference>
<dbReference type="SMART" id="SM00248">
    <property type="entry name" value="ANK"/>
    <property type="match status" value="15"/>
</dbReference>
<dbReference type="Pfam" id="PF12796">
    <property type="entry name" value="Ank_2"/>
    <property type="match status" value="3"/>
</dbReference>
<feature type="repeat" description="ANK" evidence="1">
    <location>
        <begin position="466"/>
        <end position="498"/>
    </location>
</feature>
<reference evidence="3 4" key="1">
    <citation type="journal article" date="2025" name="Microbiol. Resour. Announc.">
        <title>Draft genome sequences for Neonectria magnoliae and Neonectria punicea, canker pathogens of Liriodendron tulipifera and Acer saccharum in West Virginia.</title>
        <authorList>
            <person name="Petronek H.M."/>
            <person name="Kasson M.T."/>
            <person name="Metheny A.M."/>
            <person name="Stauder C.M."/>
            <person name="Lovett B."/>
            <person name="Lynch S.C."/>
            <person name="Garnas J.R."/>
            <person name="Kasson L.R."/>
            <person name="Stajich J.E."/>
        </authorList>
    </citation>
    <scope>NUCLEOTIDE SEQUENCE [LARGE SCALE GENOMIC DNA]</scope>
    <source>
        <strain evidence="3 4">NRRL 64653</strain>
    </source>
</reference>
<dbReference type="Proteomes" id="UP001498476">
    <property type="component" value="Unassembled WGS sequence"/>
</dbReference>